<accession>A0A2T3APH2</accession>
<dbReference type="EMBL" id="KZ679019">
    <property type="protein sequence ID" value="PSS06898.1"/>
    <property type="molecule type" value="Genomic_DNA"/>
</dbReference>
<dbReference type="RefSeq" id="XP_024716554.1">
    <property type="nucleotide sequence ID" value="XM_024863090.1"/>
</dbReference>
<dbReference type="GeneID" id="36571171"/>
<name>A0A2T3APH2_AMORE</name>
<reference evidence="1 2" key="1">
    <citation type="journal article" date="2018" name="New Phytol.">
        <title>Comparative genomics and transcriptomics depict ericoid mycorrhizal fungi as versatile saprotrophs and plant mutualists.</title>
        <authorList>
            <person name="Martino E."/>
            <person name="Morin E."/>
            <person name="Grelet G.A."/>
            <person name="Kuo A."/>
            <person name="Kohler A."/>
            <person name="Daghino S."/>
            <person name="Barry K.W."/>
            <person name="Cichocki N."/>
            <person name="Clum A."/>
            <person name="Dockter R.B."/>
            <person name="Hainaut M."/>
            <person name="Kuo R.C."/>
            <person name="LaButti K."/>
            <person name="Lindahl B.D."/>
            <person name="Lindquist E.A."/>
            <person name="Lipzen A."/>
            <person name="Khouja H.R."/>
            <person name="Magnuson J."/>
            <person name="Murat C."/>
            <person name="Ohm R.A."/>
            <person name="Singer S.W."/>
            <person name="Spatafora J.W."/>
            <person name="Wang M."/>
            <person name="Veneault-Fourrey C."/>
            <person name="Henrissat B."/>
            <person name="Grigoriev I.V."/>
            <person name="Martin F.M."/>
            <person name="Perotto S."/>
        </authorList>
    </citation>
    <scope>NUCLEOTIDE SEQUENCE [LARGE SCALE GENOMIC DNA]</scope>
    <source>
        <strain evidence="1 2">ATCC 22711</strain>
    </source>
</reference>
<evidence type="ECO:0000313" key="1">
    <source>
        <dbReference type="EMBL" id="PSS06898.1"/>
    </source>
</evidence>
<proteinExistence type="predicted"/>
<organism evidence="1 2">
    <name type="scientific">Amorphotheca resinae ATCC 22711</name>
    <dbReference type="NCBI Taxonomy" id="857342"/>
    <lineage>
        <taxon>Eukaryota</taxon>
        <taxon>Fungi</taxon>
        <taxon>Dikarya</taxon>
        <taxon>Ascomycota</taxon>
        <taxon>Pezizomycotina</taxon>
        <taxon>Leotiomycetes</taxon>
        <taxon>Helotiales</taxon>
        <taxon>Amorphothecaceae</taxon>
        <taxon>Amorphotheca</taxon>
    </lineage>
</organism>
<dbReference type="Proteomes" id="UP000241818">
    <property type="component" value="Unassembled WGS sequence"/>
</dbReference>
<dbReference type="OrthoDB" id="3832628at2759"/>
<gene>
    <name evidence="1" type="ORF">M430DRAFT_147837</name>
</gene>
<evidence type="ECO:0000313" key="2">
    <source>
        <dbReference type="Proteomes" id="UP000241818"/>
    </source>
</evidence>
<keyword evidence="2" id="KW-1185">Reference proteome</keyword>
<dbReference type="InParanoid" id="A0A2T3APH2"/>
<sequence length="322" mass="36541">MRTKQTARKATGGRAPRLKVSTADHFQDHSGRRYTVVNGHRDTSPGIFKLSIQLYCLGSPSPSPEALGDKFLSCPAISGWGNARNWWPRVDVYTDFGNIEECVEHHRREKEFRKAAVEEMRRKAVAGLSEEAACEKLISEVRGKEPLPHIVPSWCPSAKYWKDYNFGSRYRSWILAMPEGCISWDDVLEMGLLMVSFDLDIGPAMETRTLDLDMEEDTFLEGDKHGWVLVKKTGIEKSEPNIERINEVMHGWKTPGHDNTLSQAWVDATKNLWDCTYRPVVCDGCDADEEHTSCEIELDEHYFDGDGQCIACRRVIDAEVKG</sequence>
<dbReference type="AlphaFoldDB" id="A0A2T3APH2"/>
<protein>
    <submittedName>
        <fullName evidence="1">Uncharacterized protein</fullName>
    </submittedName>
</protein>